<organism evidence="2">
    <name type="scientific">Melampsora larici-populina (strain 98AG31 / pathotype 3-4-7)</name>
    <name type="common">Poplar leaf rust fungus</name>
    <dbReference type="NCBI Taxonomy" id="747676"/>
    <lineage>
        <taxon>Eukaryota</taxon>
        <taxon>Fungi</taxon>
        <taxon>Dikarya</taxon>
        <taxon>Basidiomycota</taxon>
        <taxon>Pucciniomycotina</taxon>
        <taxon>Pucciniomycetes</taxon>
        <taxon>Pucciniales</taxon>
        <taxon>Melampsoraceae</taxon>
        <taxon>Melampsora</taxon>
    </lineage>
</organism>
<sequence length="249" mass="27932">MSIWSISLVESLTRSSSATAYLKLSSLSTRAVFQPHLNCPAPPFPFDYYNFIMTCGLHCQKKVKTRMLLQEGLQMKASDKWASRCPRCFGPAQGKHKGSTKEPDVIIWMDGNFQHRHNILASRENPPETQYPSIFVPPSQIAQLSLTAQPVPAVAVEDPCSEAHKAADDTRGKSTWDQCDDTGLFAAACRHDVPLAMANIYQSGENVLKRILHDFPDDTFGVLYDIGCHLDKHIKLGHHEFIFQADYVR</sequence>
<dbReference type="VEuPathDB" id="FungiDB:MELLADRAFT_95531"/>
<dbReference type="RefSeq" id="XP_007418102.1">
    <property type="nucleotide sequence ID" value="XM_007418040.1"/>
</dbReference>
<dbReference type="EMBL" id="GL883172">
    <property type="protein sequence ID" value="EGF98638.1"/>
    <property type="molecule type" value="Genomic_DNA"/>
</dbReference>
<dbReference type="InParanoid" id="F4S9N8"/>
<evidence type="ECO:0000313" key="2">
    <source>
        <dbReference type="Proteomes" id="UP000001072"/>
    </source>
</evidence>
<dbReference type="KEGG" id="mlr:MELLADRAFT_95531"/>
<dbReference type="Pfam" id="PF18758">
    <property type="entry name" value="KDZ"/>
    <property type="match status" value="1"/>
</dbReference>
<protein>
    <submittedName>
        <fullName evidence="1">Uncharacterized protein</fullName>
    </submittedName>
</protein>
<dbReference type="OrthoDB" id="2505730at2759"/>
<dbReference type="AlphaFoldDB" id="F4S9N8"/>
<dbReference type="PANTHER" id="PTHR33096">
    <property type="entry name" value="CXC2 DOMAIN-CONTAINING PROTEIN"/>
    <property type="match status" value="1"/>
</dbReference>
<name>F4S9N8_MELLP</name>
<dbReference type="InterPro" id="IPR040521">
    <property type="entry name" value="KDZ"/>
</dbReference>
<accession>F4S9N8</accession>
<evidence type="ECO:0000313" key="1">
    <source>
        <dbReference type="EMBL" id="EGF98638.1"/>
    </source>
</evidence>
<dbReference type="HOGENOM" id="CLU_095782_0_0_1"/>
<gene>
    <name evidence="1" type="ORF">MELLADRAFT_95531</name>
</gene>
<dbReference type="STRING" id="747676.F4S9N8"/>
<dbReference type="PANTHER" id="PTHR33096:SF1">
    <property type="entry name" value="CXC1-LIKE CYSTEINE CLUSTER ASSOCIATED WITH KDZ TRANSPOSASES DOMAIN-CONTAINING PROTEIN"/>
    <property type="match status" value="1"/>
</dbReference>
<dbReference type="GeneID" id="18937269"/>
<proteinExistence type="predicted"/>
<reference evidence="2" key="1">
    <citation type="journal article" date="2011" name="Proc. Natl. Acad. Sci. U.S.A.">
        <title>Obligate biotrophy features unraveled by the genomic analysis of rust fungi.</title>
        <authorList>
            <person name="Duplessis S."/>
            <person name="Cuomo C.A."/>
            <person name="Lin Y.-C."/>
            <person name="Aerts A."/>
            <person name="Tisserant E."/>
            <person name="Veneault-Fourrey C."/>
            <person name="Joly D.L."/>
            <person name="Hacquard S."/>
            <person name="Amselem J."/>
            <person name="Cantarel B.L."/>
            <person name="Chiu R."/>
            <person name="Coutinho P.M."/>
            <person name="Feau N."/>
            <person name="Field M."/>
            <person name="Frey P."/>
            <person name="Gelhaye E."/>
            <person name="Goldberg J."/>
            <person name="Grabherr M.G."/>
            <person name="Kodira C.D."/>
            <person name="Kohler A."/>
            <person name="Kuees U."/>
            <person name="Lindquist E.A."/>
            <person name="Lucas S.M."/>
            <person name="Mago R."/>
            <person name="Mauceli E."/>
            <person name="Morin E."/>
            <person name="Murat C."/>
            <person name="Pangilinan J.L."/>
            <person name="Park R."/>
            <person name="Pearson M."/>
            <person name="Quesneville H."/>
            <person name="Rouhier N."/>
            <person name="Sakthikumar S."/>
            <person name="Salamov A.A."/>
            <person name="Schmutz J."/>
            <person name="Selles B."/>
            <person name="Shapiro H."/>
            <person name="Tanguay P."/>
            <person name="Tuskan G.A."/>
            <person name="Henrissat B."/>
            <person name="Van de Peer Y."/>
            <person name="Rouze P."/>
            <person name="Ellis J.G."/>
            <person name="Dodds P.N."/>
            <person name="Schein J.E."/>
            <person name="Zhong S."/>
            <person name="Hamelin R.C."/>
            <person name="Grigoriev I.V."/>
            <person name="Szabo L.J."/>
            <person name="Martin F."/>
        </authorList>
    </citation>
    <scope>NUCLEOTIDE SEQUENCE [LARGE SCALE GENOMIC DNA]</scope>
    <source>
        <strain evidence="2">98AG31 / pathotype 3-4-7</strain>
    </source>
</reference>
<dbReference type="Proteomes" id="UP000001072">
    <property type="component" value="Unassembled WGS sequence"/>
</dbReference>
<keyword evidence="2" id="KW-1185">Reference proteome</keyword>